<accession>A0A382RQL4</accession>
<evidence type="ECO:0000256" key="1">
    <source>
        <dbReference type="SAM" id="MobiDB-lite"/>
    </source>
</evidence>
<proteinExistence type="predicted"/>
<feature type="non-terminal residue" evidence="2">
    <location>
        <position position="31"/>
    </location>
</feature>
<dbReference type="EMBL" id="UINC01122857">
    <property type="protein sequence ID" value="SVC98931.1"/>
    <property type="molecule type" value="Genomic_DNA"/>
</dbReference>
<sequence>MVAFPPRIGAGGGEPKQGLTPPAPRLDLVPA</sequence>
<protein>
    <submittedName>
        <fullName evidence="2">Uncharacterized protein</fullName>
    </submittedName>
</protein>
<feature type="region of interest" description="Disordered" evidence="1">
    <location>
        <begin position="1"/>
        <end position="31"/>
    </location>
</feature>
<evidence type="ECO:0000313" key="2">
    <source>
        <dbReference type="EMBL" id="SVC98931.1"/>
    </source>
</evidence>
<dbReference type="AlphaFoldDB" id="A0A382RQL4"/>
<gene>
    <name evidence="2" type="ORF">METZ01_LOCUS351785</name>
</gene>
<organism evidence="2">
    <name type="scientific">marine metagenome</name>
    <dbReference type="NCBI Taxonomy" id="408172"/>
    <lineage>
        <taxon>unclassified sequences</taxon>
        <taxon>metagenomes</taxon>
        <taxon>ecological metagenomes</taxon>
    </lineage>
</organism>
<name>A0A382RQL4_9ZZZZ</name>
<reference evidence="2" key="1">
    <citation type="submission" date="2018-05" db="EMBL/GenBank/DDBJ databases">
        <authorList>
            <person name="Lanie J.A."/>
            <person name="Ng W.-L."/>
            <person name="Kazmierczak K.M."/>
            <person name="Andrzejewski T.M."/>
            <person name="Davidsen T.M."/>
            <person name="Wayne K.J."/>
            <person name="Tettelin H."/>
            <person name="Glass J.I."/>
            <person name="Rusch D."/>
            <person name="Podicherti R."/>
            <person name="Tsui H.-C.T."/>
            <person name="Winkler M.E."/>
        </authorList>
    </citation>
    <scope>NUCLEOTIDE SEQUENCE</scope>
</reference>